<dbReference type="InterPro" id="IPR010982">
    <property type="entry name" value="Lambda_DNA-bd_dom_sf"/>
</dbReference>
<dbReference type="Proteomes" id="UP001172911">
    <property type="component" value="Unassembled WGS sequence"/>
</dbReference>
<dbReference type="PROSITE" id="PS50943">
    <property type="entry name" value="HTH_CROC1"/>
    <property type="match status" value="1"/>
</dbReference>
<protein>
    <submittedName>
        <fullName evidence="3">Helix-turn-helix transcriptional regulator</fullName>
    </submittedName>
</protein>
<dbReference type="Gene3D" id="1.10.260.40">
    <property type="entry name" value="lambda repressor-like DNA-binding domains"/>
    <property type="match status" value="1"/>
</dbReference>
<dbReference type="CDD" id="cd00093">
    <property type="entry name" value="HTH_XRE"/>
    <property type="match status" value="1"/>
</dbReference>
<dbReference type="GO" id="GO:0003677">
    <property type="term" value="F:DNA binding"/>
    <property type="evidence" value="ECO:0007669"/>
    <property type="project" value="UniProtKB-KW"/>
</dbReference>
<dbReference type="AlphaFoldDB" id="A0AAW7ZF64"/>
<dbReference type="EMBL" id="JARPTC010000017">
    <property type="protein sequence ID" value="MDO7787900.1"/>
    <property type="molecule type" value="Genomic_DNA"/>
</dbReference>
<dbReference type="PANTHER" id="PTHR46558">
    <property type="entry name" value="TRACRIPTIONAL REGULATORY PROTEIN-RELATED-RELATED"/>
    <property type="match status" value="1"/>
</dbReference>
<sequence>MSLSKLRISKGITQEQMAKMLGIGVSTYNQHENSQRTIPYEIAEKIAEILDVGIEDIFLPVRFTVSKLGNQAET</sequence>
<keyword evidence="4" id="KW-1185">Reference proteome</keyword>
<dbReference type="SMART" id="SM00530">
    <property type="entry name" value="HTH_XRE"/>
    <property type="match status" value="1"/>
</dbReference>
<evidence type="ECO:0000313" key="3">
    <source>
        <dbReference type="EMBL" id="MDO7787900.1"/>
    </source>
</evidence>
<proteinExistence type="predicted"/>
<reference evidence="3" key="2">
    <citation type="submission" date="2023-03" db="EMBL/GenBank/DDBJ databases">
        <authorList>
            <person name="Zhang Z."/>
        </authorList>
    </citation>
    <scope>NUCLEOTIDE SEQUENCE</scope>
    <source>
        <strain evidence="3">DSA</strain>
    </source>
</reference>
<gene>
    <name evidence="3" type="ORF">P6N53_11775</name>
</gene>
<dbReference type="InterPro" id="IPR001387">
    <property type="entry name" value="Cro/C1-type_HTH"/>
</dbReference>
<feature type="domain" description="HTH cro/C1-type" evidence="2">
    <location>
        <begin position="3"/>
        <end position="57"/>
    </location>
</feature>
<name>A0AAW7ZF64_9FIRM</name>
<comment type="caution">
    <text evidence="3">The sequence shown here is derived from an EMBL/GenBank/DDBJ whole genome shotgun (WGS) entry which is preliminary data.</text>
</comment>
<dbReference type="Pfam" id="PF01381">
    <property type="entry name" value="HTH_3"/>
    <property type="match status" value="1"/>
</dbReference>
<keyword evidence="1" id="KW-0238">DNA-binding</keyword>
<organism evidence="3 4">
    <name type="scientific">Desulforamulus aquiferis</name>
    <dbReference type="NCBI Taxonomy" id="1397668"/>
    <lineage>
        <taxon>Bacteria</taxon>
        <taxon>Bacillati</taxon>
        <taxon>Bacillota</taxon>
        <taxon>Clostridia</taxon>
        <taxon>Eubacteriales</taxon>
        <taxon>Peptococcaceae</taxon>
        <taxon>Desulforamulus</taxon>
    </lineage>
</organism>
<dbReference type="SUPFAM" id="SSF47413">
    <property type="entry name" value="lambda repressor-like DNA-binding domains"/>
    <property type="match status" value="1"/>
</dbReference>
<dbReference type="RefSeq" id="WP_304543342.1">
    <property type="nucleotide sequence ID" value="NZ_JARPTC010000017.1"/>
</dbReference>
<dbReference type="PANTHER" id="PTHR46558:SF11">
    <property type="entry name" value="HTH-TYPE TRANSCRIPTIONAL REGULATOR XRE"/>
    <property type="match status" value="1"/>
</dbReference>
<evidence type="ECO:0000256" key="1">
    <source>
        <dbReference type="ARBA" id="ARBA00023125"/>
    </source>
</evidence>
<accession>A0AAW7ZF64</accession>
<evidence type="ECO:0000259" key="2">
    <source>
        <dbReference type="PROSITE" id="PS50943"/>
    </source>
</evidence>
<reference evidence="3" key="1">
    <citation type="journal article" date="2023" name="J. Hazard. Mater.">
        <title>Anaerobic biodegradation of pyrene and benzo[a]pyrene by a new sulfate-reducing Desulforamulus aquiferis strain DSA.</title>
        <authorList>
            <person name="Zhang Z."/>
            <person name="Sun J."/>
            <person name="Gong X."/>
            <person name="Wang C."/>
            <person name="Wang H."/>
        </authorList>
    </citation>
    <scope>NUCLEOTIDE SEQUENCE</scope>
    <source>
        <strain evidence="3">DSA</strain>
    </source>
</reference>
<evidence type="ECO:0000313" key="4">
    <source>
        <dbReference type="Proteomes" id="UP001172911"/>
    </source>
</evidence>